<name>A0A8B6MAF4_METTU</name>
<evidence type="ECO:0000256" key="1">
    <source>
        <dbReference type="SAM" id="MobiDB-lite"/>
    </source>
</evidence>
<comment type="caution">
    <text evidence="2">The sequence shown here is derived from an EMBL/GenBank/DDBJ whole genome shotgun (WGS) entry which is preliminary data.</text>
</comment>
<organism evidence="2 3">
    <name type="scientific">Methylocella tundrae</name>
    <dbReference type="NCBI Taxonomy" id="227605"/>
    <lineage>
        <taxon>Bacteria</taxon>
        <taxon>Pseudomonadati</taxon>
        <taxon>Pseudomonadota</taxon>
        <taxon>Alphaproteobacteria</taxon>
        <taxon>Hyphomicrobiales</taxon>
        <taxon>Beijerinckiaceae</taxon>
        <taxon>Methylocella</taxon>
    </lineage>
</organism>
<protein>
    <submittedName>
        <fullName evidence="2">Uncharacterized protein</fullName>
    </submittedName>
</protein>
<evidence type="ECO:0000313" key="2">
    <source>
        <dbReference type="EMBL" id="VTZ51993.1"/>
    </source>
</evidence>
<accession>A0A8B6MAF4</accession>
<dbReference type="EMBL" id="CABFMQ020000120">
    <property type="protein sequence ID" value="VTZ51993.1"/>
    <property type="molecule type" value="Genomic_DNA"/>
</dbReference>
<evidence type="ECO:0000313" key="3">
    <source>
        <dbReference type="Proteomes" id="UP000485880"/>
    </source>
</evidence>
<feature type="compositionally biased region" description="Basic and acidic residues" evidence="1">
    <location>
        <begin position="76"/>
        <end position="88"/>
    </location>
</feature>
<gene>
    <name evidence="2" type="ORF">MPC4_60082</name>
</gene>
<feature type="region of interest" description="Disordered" evidence="1">
    <location>
        <begin position="34"/>
        <end position="88"/>
    </location>
</feature>
<sequence>MFVIDDLLSAPGHVVAFVLRKILTVKKFSSVRSARLTEAPASPTVGDERDHVSLRQSADGAAGRSDPPRQQNAEQHQADHARFGPRDG</sequence>
<reference evidence="2 3" key="1">
    <citation type="submission" date="2019-05" db="EMBL/GenBank/DDBJ databases">
        <authorList>
            <person name="Farhan Ul Haque M."/>
        </authorList>
    </citation>
    <scope>NUCLEOTIDE SEQUENCE [LARGE SCALE GENOMIC DNA]</scope>
    <source>
        <strain evidence="2">2</strain>
    </source>
</reference>
<dbReference type="AlphaFoldDB" id="A0A8B6MAF4"/>
<dbReference type="Proteomes" id="UP000485880">
    <property type="component" value="Unassembled WGS sequence"/>
</dbReference>
<keyword evidence="3" id="KW-1185">Reference proteome</keyword>
<proteinExistence type="predicted"/>